<evidence type="ECO:0000256" key="1">
    <source>
        <dbReference type="SAM" id="SignalP"/>
    </source>
</evidence>
<keyword evidence="1" id="KW-0732">Signal</keyword>
<reference evidence="2 3" key="1">
    <citation type="submission" date="2020-07" db="EMBL/GenBank/DDBJ databases">
        <title>Sequencing the genomes of 1000 actinobacteria strains.</title>
        <authorList>
            <person name="Klenk H.-P."/>
        </authorList>
    </citation>
    <scope>NUCLEOTIDE SEQUENCE [LARGE SCALE GENOMIC DNA]</scope>
    <source>
        <strain evidence="2 3">DSM 19970</strain>
    </source>
</reference>
<dbReference type="RefSeq" id="WP_062075431.1">
    <property type="nucleotide sequence ID" value="NZ_BBRC01000008.1"/>
</dbReference>
<dbReference type="AlphaFoldDB" id="A0A7Y9Z8Q0"/>
<dbReference type="Proteomes" id="UP000547973">
    <property type="component" value="Unassembled WGS sequence"/>
</dbReference>
<evidence type="ECO:0000313" key="3">
    <source>
        <dbReference type="Proteomes" id="UP000547973"/>
    </source>
</evidence>
<dbReference type="EMBL" id="JACBZO010000001">
    <property type="protein sequence ID" value="NYI40023.1"/>
    <property type="molecule type" value="Genomic_DNA"/>
</dbReference>
<feature type="chain" id="PRO_5030595028" evidence="1">
    <location>
        <begin position="32"/>
        <end position="705"/>
    </location>
</feature>
<organism evidence="2 3">
    <name type="scientific">Demequina lutea</name>
    <dbReference type="NCBI Taxonomy" id="431489"/>
    <lineage>
        <taxon>Bacteria</taxon>
        <taxon>Bacillati</taxon>
        <taxon>Actinomycetota</taxon>
        <taxon>Actinomycetes</taxon>
        <taxon>Micrococcales</taxon>
        <taxon>Demequinaceae</taxon>
        <taxon>Demequina</taxon>
    </lineage>
</organism>
<feature type="signal peptide" evidence="1">
    <location>
        <begin position="1"/>
        <end position="31"/>
    </location>
</feature>
<protein>
    <submittedName>
        <fullName evidence="2">Uncharacterized protein</fullName>
    </submittedName>
</protein>
<dbReference type="OrthoDB" id="9764271at2"/>
<proteinExistence type="predicted"/>
<dbReference type="PROSITE" id="PS51257">
    <property type="entry name" value="PROKAR_LIPOPROTEIN"/>
    <property type="match status" value="1"/>
</dbReference>
<comment type="caution">
    <text evidence="2">The sequence shown here is derived from an EMBL/GenBank/DDBJ whole genome shotgun (WGS) entry which is preliminary data.</text>
</comment>
<evidence type="ECO:0000313" key="2">
    <source>
        <dbReference type="EMBL" id="NYI40023.1"/>
    </source>
</evidence>
<sequence length="705" mass="73044">MKKVTVSGLSVALIGCLAATAMGALGGTANAADLSTFNPGNIISDAVFNNSNTMDTAAIQSFIDAKGKNCVAGSDGTPCLKDFHMDTRDWDVSTRCTLGYTGALNESAATIISKVATSCHINPQVLLVTLQKEQGLITDSGTNLYASRYRSAMGYGCPTGAPCDTAYYGFQNQLINAAAQFQRYAQSPQNYSYRARQNNNILFSPTASCGSSSVYIENQATAGLYNYTPYQPNAAALAAGYGTGDPCSSYGNRNFYEYFNDWFGPSAGTPAVVYIDGITAVADGIYTAGWAYDVDTTSPLNVEVSVGATTQTVQTTQVRSDVQAAFHLSTNTLGYGLFSTVDPGSYAVCVAAIDVPTGTRQVANGCKTVVVPEVSVVGKLESSTLTDGTLNVVGWAADPNNDRSVNITVTQGDVTETITTGVDRADIAATKGAKYLKSGFTGAVSVAPGATKACFTAQDNTSAATVSLGCVSTVPVTVTVTPTPTPTPPAVVGTKSPTGAIDRVALVAGGVNVAGWAWDPDIADPINLHVWAGDTRTIIQTGGTRTDVPRVVTGAPNNTGFWAIVPAPTAIQFSTCIYGMDSTGNSNTLLGCRSLTNLAPRGSVDYMGATRTTVTAGGWAYDPTTPQTPITLRIRANGETWELATGGPRADVPRVIAGAPSNGGFQKTFSFTTPPVGQSVNVCVDAVDSSSGVSTTLSCRDIPLS</sequence>
<keyword evidence="3" id="KW-1185">Reference proteome</keyword>
<accession>A0A7Y9Z8Q0</accession>
<gene>
    <name evidence="2" type="ORF">BKA03_000142</name>
</gene>
<name>A0A7Y9Z8Q0_9MICO</name>